<feature type="domain" description="ZU5" evidence="15">
    <location>
        <begin position="491"/>
        <end position="626"/>
    </location>
</feature>
<dbReference type="InterPro" id="IPR007110">
    <property type="entry name" value="Ig-like_dom"/>
</dbReference>
<dbReference type="SUPFAM" id="SSF82895">
    <property type="entry name" value="TSP-1 type 1 repeat"/>
    <property type="match status" value="1"/>
</dbReference>
<dbReference type="Gene3D" id="2.20.100.10">
    <property type="entry name" value="Thrombospondin type-1 (TSP1) repeat"/>
    <property type="match status" value="1"/>
</dbReference>
<dbReference type="Pfam" id="PF00791">
    <property type="entry name" value="ZU5"/>
    <property type="match status" value="1"/>
</dbReference>
<reference evidence="16" key="1">
    <citation type="submission" date="2025-08" db="UniProtKB">
        <authorList>
            <consortium name="Ensembl"/>
        </authorList>
    </citation>
    <scope>IDENTIFICATION</scope>
</reference>
<accession>A0A8C1PPD7</accession>
<dbReference type="GO" id="GO:0005042">
    <property type="term" value="F:netrin receptor activity"/>
    <property type="evidence" value="ECO:0007669"/>
    <property type="project" value="UniProtKB-UniRule"/>
</dbReference>
<dbReference type="SUPFAM" id="SSF47986">
    <property type="entry name" value="DEATH domain"/>
    <property type="match status" value="1"/>
</dbReference>
<dbReference type="SMART" id="SM00209">
    <property type="entry name" value="TSP1"/>
    <property type="match status" value="1"/>
</dbReference>
<dbReference type="FunFam" id="2.20.100.10:FF:000008">
    <property type="entry name" value="Unc-5 netrin receptor C"/>
    <property type="match status" value="1"/>
</dbReference>
<dbReference type="Gene3D" id="2.60.40.10">
    <property type="entry name" value="Immunoglobulins"/>
    <property type="match status" value="2"/>
</dbReference>
<feature type="domain" description="Ig-like" evidence="14">
    <location>
        <begin position="149"/>
        <end position="230"/>
    </location>
</feature>
<keyword evidence="9 12" id="KW-0675">Receptor</keyword>
<organism evidence="16 17">
    <name type="scientific">Cyprinus carpio</name>
    <name type="common">Common carp</name>
    <dbReference type="NCBI Taxonomy" id="7962"/>
    <lineage>
        <taxon>Eukaryota</taxon>
        <taxon>Metazoa</taxon>
        <taxon>Chordata</taxon>
        <taxon>Craniata</taxon>
        <taxon>Vertebrata</taxon>
        <taxon>Euteleostomi</taxon>
        <taxon>Actinopterygii</taxon>
        <taxon>Neopterygii</taxon>
        <taxon>Teleostei</taxon>
        <taxon>Ostariophysi</taxon>
        <taxon>Cypriniformes</taxon>
        <taxon>Cyprinidae</taxon>
        <taxon>Cyprininae</taxon>
        <taxon>Cyprinus</taxon>
    </lineage>
</organism>
<dbReference type="SMART" id="SM00409">
    <property type="entry name" value="IG"/>
    <property type="match status" value="1"/>
</dbReference>
<keyword evidence="10" id="KW-0325">Glycoprotein</keyword>
<comment type="subcellular location">
    <subcellularLocation>
        <location evidence="12">Cell membrane</location>
        <topology evidence="12">Single-pass type I membrane protein</topology>
    </subcellularLocation>
    <subcellularLocation>
        <location evidence="1">Membrane</location>
        <topology evidence="1">Single-pass type I membrane protein</topology>
    </subcellularLocation>
</comment>
<dbReference type="Ensembl" id="ENSCCRT00010122666.1">
    <property type="protein sequence ID" value="ENSCCRP00010110240.1"/>
    <property type="gene ID" value="ENSCCRG00010048164.1"/>
</dbReference>
<dbReference type="InterPro" id="IPR036179">
    <property type="entry name" value="Ig-like_dom_sf"/>
</dbReference>
<dbReference type="InterPro" id="IPR000488">
    <property type="entry name" value="Death_dom"/>
</dbReference>
<dbReference type="PROSITE" id="PS50092">
    <property type="entry name" value="TSP1"/>
    <property type="match status" value="1"/>
</dbReference>
<keyword evidence="6 12" id="KW-1133">Transmembrane helix</keyword>
<keyword evidence="3 12" id="KW-0217">Developmental protein</keyword>
<evidence type="ECO:0000256" key="4">
    <source>
        <dbReference type="ARBA" id="ARBA00022692"/>
    </source>
</evidence>
<dbReference type="Pfam" id="PF17217">
    <property type="entry name" value="UPA"/>
    <property type="match status" value="1"/>
</dbReference>
<evidence type="ECO:0000313" key="16">
    <source>
        <dbReference type="Ensembl" id="ENSCCRP00010110240.1"/>
    </source>
</evidence>
<dbReference type="InterPro" id="IPR003599">
    <property type="entry name" value="Ig_sub"/>
</dbReference>
<dbReference type="InterPro" id="IPR000906">
    <property type="entry name" value="ZU5_dom"/>
</dbReference>
<evidence type="ECO:0000259" key="15">
    <source>
        <dbReference type="PROSITE" id="PS51145"/>
    </source>
</evidence>
<proteinExistence type="inferred from homology"/>
<dbReference type="FunFam" id="2.60.40.10:FF:000037">
    <property type="entry name" value="Unc-5 netrin receptor C"/>
    <property type="match status" value="1"/>
</dbReference>
<dbReference type="AlphaFoldDB" id="A0A8C1PPD7"/>
<dbReference type="SMART" id="SM00408">
    <property type="entry name" value="IGc2"/>
    <property type="match status" value="1"/>
</dbReference>
<sequence>MKTHIFSLRNLSYYDDYLGLGELPETFPSDPPEPLPHFLMEPEEAYIVKNKPVNLYCKATPATQIYFKCNSEWVHQKEHTVEERVDETSGLVVREASIEITRQQVEELFGLEDFWCQCVAWSSAGTTKSRKAHVRIAYLRKTFDQEPLGKEVSLEQEVLLQCRPPEGIPAAEVEWLKNEEIIDPADDRNFYITIDHNLIIKQARLSDTANYTCVAKNIVAKRRSTTATVIVYVNGGWSTWTEWSVCSSPCGRGYQKRTRSCTNPAPLNGGAICEGQGIQKLACNPLCPGMTTLPHSKPGAYFKGAMCNVWQKNQVILHIPYQMGAVCLNKVNWSTLDTDDVALYVGIVIAVIMCLVISVIVALFVYRKNHRDFDSDIMDSSALNGGFQPVNIKTARTADLLTAPPDLTSAAAMYRGPVYALHDVSDKIPMTNSPLLDPLPNLKIKVYNSSGLVTPQEDLCDISPKLSHALIDSDTISRRTQTLLRSWDPSCTAFGSFNALGGHLIVPNSGVSLLVPAGAIPQGRVYEMYVTVHRKESMRPQVDDTQETVLSPVVSCGPPGALLTRPVIITMHHCAEADSEDWLMQLRSQAQQGQWEDVVVVGEENFTTPCYIQMDEEACHILTETLGTYCLVGQSVSAAASKRLKLAIFGPVSCTVLEYNIRVYCLDDTQDALKEVLQMEKQMGGKLLDEPKSLNFKDSTHNLRLSLHDVPHTLWKSKLIAKYQELAFQQVWSGSQRNLHCIFTLERFSAATLELCCKLCVRQVEGEGQIFQLNSTLSEDSQCIDTSLLDPASNITTLVGPNAFRIPLSIRQKLCGSLDAPQTRGNDWRMLAHKLNLDRYLNYFATKSSPTGVILDLWEAQHFPDGNLNRLAAVLEEMGRHENIMSAEH</sequence>
<dbReference type="PROSITE" id="PS50835">
    <property type="entry name" value="IG_LIKE"/>
    <property type="match status" value="1"/>
</dbReference>
<comment type="function">
    <text evidence="12">Receptor for netrin required for axon guidance. Mediates axon repulsion of neuronal growth cones in the developing nervous system upon ligand binding.</text>
</comment>
<dbReference type="InterPro" id="IPR037936">
    <property type="entry name" value="UNC5A-D"/>
</dbReference>
<dbReference type="Pfam" id="PF07679">
    <property type="entry name" value="I-set"/>
    <property type="match status" value="1"/>
</dbReference>
<evidence type="ECO:0000259" key="13">
    <source>
        <dbReference type="PROSITE" id="PS50017"/>
    </source>
</evidence>
<evidence type="ECO:0000256" key="3">
    <source>
        <dbReference type="ARBA" id="ARBA00022473"/>
    </source>
</evidence>
<dbReference type="InterPro" id="IPR057755">
    <property type="entry name" value="UNC5A-D-like_N"/>
</dbReference>
<keyword evidence="17" id="KW-1185">Reference proteome</keyword>
<evidence type="ECO:0000256" key="2">
    <source>
        <dbReference type="ARBA" id="ARBA00009844"/>
    </source>
</evidence>
<keyword evidence="11 12" id="KW-0393">Immunoglobulin domain</keyword>
<name>A0A8C1PPD7_CYPCA</name>
<keyword evidence="5" id="KW-0732">Signal</keyword>
<keyword evidence="8" id="KW-1015">Disulfide bond</keyword>
<dbReference type="Pfam" id="PF25609">
    <property type="entry name" value="Unc5_NetrinR_N"/>
    <property type="match status" value="1"/>
</dbReference>
<reference evidence="16" key="2">
    <citation type="submission" date="2025-09" db="UniProtKB">
        <authorList>
            <consortium name="Ensembl"/>
        </authorList>
    </citation>
    <scope>IDENTIFICATION</scope>
</reference>
<dbReference type="InterPro" id="IPR033772">
    <property type="entry name" value="UPA"/>
</dbReference>
<dbReference type="FunFam" id="1.10.533.10:FF:000001">
    <property type="entry name" value="Unc-5 netrin receptor B"/>
    <property type="match status" value="1"/>
</dbReference>
<evidence type="ECO:0000256" key="9">
    <source>
        <dbReference type="ARBA" id="ARBA00023170"/>
    </source>
</evidence>
<dbReference type="InterPro" id="IPR011029">
    <property type="entry name" value="DEATH-like_dom_sf"/>
</dbReference>
<dbReference type="SMART" id="SM00218">
    <property type="entry name" value="ZU5"/>
    <property type="match status" value="1"/>
</dbReference>
<dbReference type="GO" id="GO:0005886">
    <property type="term" value="C:plasma membrane"/>
    <property type="evidence" value="ECO:0007669"/>
    <property type="project" value="UniProtKB-SubCell"/>
</dbReference>
<evidence type="ECO:0000256" key="10">
    <source>
        <dbReference type="ARBA" id="ARBA00023180"/>
    </source>
</evidence>
<dbReference type="Pfam" id="PF00090">
    <property type="entry name" value="TSP_1"/>
    <property type="match status" value="1"/>
</dbReference>
<protein>
    <recommendedName>
        <fullName evidence="12">Netrin receptor UNC5</fullName>
    </recommendedName>
</protein>
<dbReference type="SMART" id="SM00005">
    <property type="entry name" value="DEATH"/>
    <property type="match status" value="1"/>
</dbReference>
<evidence type="ECO:0000256" key="5">
    <source>
        <dbReference type="ARBA" id="ARBA00022729"/>
    </source>
</evidence>
<dbReference type="InterPro" id="IPR013783">
    <property type="entry name" value="Ig-like_fold"/>
</dbReference>
<dbReference type="Proteomes" id="UP000694427">
    <property type="component" value="Unplaced"/>
</dbReference>
<dbReference type="InterPro" id="IPR003598">
    <property type="entry name" value="Ig_sub2"/>
</dbReference>
<evidence type="ECO:0000256" key="12">
    <source>
        <dbReference type="RuleBase" id="RU367033"/>
    </source>
</evidence>
<evidence type="ECO:0000256" key="8">
    <source>
        <dbReference type="ARBA" id="ARBA00023157"/>
    </source>
</evidence>
<evidence type="ECO:0000256" key="1">
    <source>
        <dbReference type="ARBA" id="ARBA00004479"/>
    </source>
</evidence>
<dbReference type="GO" id="GO:0007411">
    <property type="term" value="P:axon guidance"/>
    <property type="evidence" value="ECO:0007669"/>
    <property type="project" value="TreeGrafter"/>
</dbReference>
<feature type="domain" description="Death" evidence="13">
    <location>
        <begin position="825"/>
        <end position="889"/>
    </location>
</feature>
<keyword evidence="7 12" id="KW-0472">Membrane</keyword>
<dbReference type="Gene3D" id="1.10.533.10">
    <property type="entry name" value="Death Domain, Fas"/>
    <property type="match status" value="1"/>
</dbReference>
<dbReference type="PROSITE" id="PS50017">
    <property type="entry name" value="DEATH_DOMAIN"/>
    <property type="match status" value="1"/>
</dbReference>
<dbReference type="PANTHER" id="PTHR12582:SF49">
    <property type="entry name" value="NETRIN RECEPTOR UNC5"/>
    <property type="match status" value="1"/>
</dbReference>
<dbReference type="InterPro" id="IPR013098">
    <property type="entry name" value="Ig_I-set"/>
</dbReference>
<dbReference type="FunFam" id="2.60.220.30:FF:000003">
    <property type="entry name" value="Unc-5 netrin receptor C"/>
    <property type="match status" value="1"/>
</dbReference>
<dbReference type="InterPro" id="IPR000884">
    <property type="entry name" value="TSP1_rpt"/>
</dbReference>
<feature type="transmembrane region" description="Helical" evidence="12">
    <location>
        <begin position="341"/>
        <end position="366"/>
    </location>
</feature>
<dbReference type="InterPro" id="IPR036383">
    <property type="entry name" value="TSP1_rpt_sf"/>
</dbReference>
<keyword evidence="4 12" id="KW-0812">Transmembrane</keyword>
<dbReference type="Pfam" id="PF00531">
    <property type="entry name" value="Death"/>
    <property type="match status" value="1"/>
</dbReference>
<evidence type="ECO:0000256" key="6">
    <source>
        <dbReference type="ARBA" id="ARBA00022989"/>
    </source>
</evidence>
<dbReference type="PANTHER" id="PTHR12582">
    <property type="entry name" value="NETRIN RECEPTOR UNC5"/>
    <property type="match status" value="1"/>
</dbReference>
<dbReference type="FunFam" id="2.60.40.10:FF:000039">
    <property type="entry name" value="Unc-5 netrin receptor C"/>
    <property type="match status" value="1"/>
</dbReference>
<dbReference type="SUPFAM" id="SSF48726">
    <property type="entry name" value="Immunoglobulin"/>
    <property type="match status" value="2"/>
</dbReference>
<comment type="similarity">
    <text evidence="2 12">Belongs to the unc-5 family.</text>
</comment>
<evidence type="ECO:0000256" key="11">
    <source>
        <dbReference type="ARBA" id="ARBA00023319"/>
    </source>
</evidence>
<evidence type="ECO:0000256" key="7">
    <source>
        <dbReference type="ARBA" id="ARBA00023136"/>
    </source>
</evidence>
<dbReference type="PRINTS" id="PR01705">
    <property type="entry name" value="TSP1REPEAT"/>
</dbReference>
<evidence type="ECO:0000313" key="17">
    <source>
        <dbReference type="Proteomes" id="UP000694427"/>
    </source>
</evidence>
<evidence type="ECO:0000259" key="14">
    <source>
        <dbReference type="PROSITE" id="PS50835"/>
    </source>
</evidence>
<dbReference type="PROSITE" id="PS51145">
    <property type="entry name" value="ZU5"/>
    <property type="match status" value="1"/>
</dbReference>
<dbReference type="Gene3D" id="2.60.220.30">
    <property type="match status" value="1"/>
</dbReference>